<evidence type="ECO:0000259" key="6">
    <source>
        <dbReference type="PROSITE" id="PS51332"/>
    </source>
</evidence>
<evidence type="ECO:0000256" key="3">
    <source>
        <dbReference type="ARBA" id="ARBA00022723"/>
    </source>
</evidence>
<sequence length="137" mass="14012">MGVPAVVTALQGRKAIVAKLGMDAHWRGAIVVSNALKEAGMEVVYLGHATAQDLVSAVAQEDPALLGLSTLSGNHLTECEAVMAALRDAGLDDVAVVVGGSIPAQDHDRLKSFGVDQVFGVGSPLTTIVTNIADLIA</sequence>
<name>A0A563ENK8_9PSEU</name>
<dbReference type="InterPro" id="IPR036724">
    <property type="entry name" value="Cobalamin-bd_sf"/>
</dbReference>
<dbReference type="RefSeq" id="WP_146355532.1">
    <property type="nucleotide sequence ID" value="NZ_VOBR01000018.1"/>
</dbReference>
<dbReference type="PANTHER" id="PTHR48101:SF1">
    <property type="entry name" value="METHYLMALONYL-COA MUTASE, LARGE SUBUNIT"/>
    <property type="match status" value="1"/>
</dbReference>
<dbReference type="NCBIfam" id="TIGR00640">
    <property type="entry name" value="acid_CoA_mut_C"/>
    <property type="match status" value="1"/>
</dbReference>
<evidence type="ECO:0000313" key="8">
    <source>
        <dbReference type="Proteomes" id="UP000316639"/>
    </source>
</evidence>
<dbReference type="EMBL" id="VOBR01000018">
    <property type="protein sequence ID" value="TWP48820.1"/>
    <property type="molecule type" value="Genomic_DNA"/>
</dbReference>
<protein>
    <submittedName>
        <fullName evidence="7">Methylmalonyl-CoA mutase</fullName>
    </submittedName>
</protein>
<dbReference type="GO" id="GO:0046872">
    <property type="term" value="F:metal ion binding"/>
    <property type="evidence" value="ECO:0007669"/>
    <property type="project" value="UniProtKB-KW"/>
</dbReference>
<keyword evidence="8" id="KW-1185">Reference proteome</keyword>
<gene>
    <name evidence="7" type="ORF">FKR81_26355</name>
</gene>
<comment type="cofactor">
    <cofactor evidence="1">
        <name>adenosylcob(III)alamin</name>
        <dbReference type="ChEBI" id="CHEBI:18408"/>
    </cofactor>
</comment>
<dbReference type="InterPro" id="IPR006159">
    <property type="entry name" value="Acid_CoA_mut_C"/>
</dbReference>
<dbReference type="PANTHER" id="PTHR48101">
    <property type="entry name" value="METHYLMALONYL-COA MUTASE, MITOCHONDRIAL-RELATED"/>
    <property type="match status" value="1"/>
</dbReference>
<dbReference type="PROSITE" id="PS51332">
    <property type="entry name" value="B12_BINDING"/>
    <property type="match status" value="1"/>
</dbReference>
<keyword evidence="2" id="KW-0846">Cobalamin</keyword>
<feature type="domain" description="B12-binding" evidence="6">
    <location>
        <begin position="12"/>
        <end position="137"/>
    </location>
</feature>
<proteinExistence type="predicted"/>
<evidence type="ECO:0000256" key="2">
    <source>
        <dbReference type="ARBA" id="ARBA00022628"/>
    </source>
</evidence>
<organism evidence="7 8">
    <name type="scientific">Lentzea tibetensis</name>
    <dbReference type="NCBI Taxonomy" id="2591470"/>
    <lineage>
        <taxon>Bacteria</taxon>
        <taxon>Bacillati</taxon>
        <taxon>Actinomycetota</taxon>
        <taxon>Actinomycetes</taxon>
        <taxon>Pseudonocardiales</taxon>
        <taxon>Pseudonocardiaceae</taxon>
        <taxon>Lentzea</taxon>
    </lineage>
</organism>
<reference evidence="7 8" key="1">
    <citation type="submission" date="2019-07" db="EMBL/GenBank/DDBJ databases">
        <title>Lentzea xizangensis sp. nov., isolated from Qinghai-Tibetan Plateau Soils.</title>
        <authorList>
            <person name="Huang J."/>
        </authorList>
    </citation>
    <scope>NUCLEOTIDE SEQUENCE [LARGE SCALE GENOMIC DNA]</scope>
    <source>
        <strain evidence="7 8">FXJ1.1311</strain>
    </source>
</reference>
<dbReference type="Gene3D" id="3.40.50.280">
    <property type="entry name" value="Cobalamin-binding domain"/>
    <property type="match status" value="1"/>
</dbReference>
<dbReference type="GO" id="GO:0016853">
    <property type="term" value="F:isomerase activity"/>
    <property type="evidence" value="ECO:0007669"/>
    <property type="project" value="UniProtKB-KW"/>
</dbReference>
<dbReference type="Pfam" id="PF02310">
    <property type="entry name" value="B12-binding"/>
    <property type="match status" value="1"/>
</dbReference>
<evidence type="ECO:0000256" key="4">
    <source>
        <dbReference type="ARBA" id="ARBA00023235"/>
    </source>
</evidence>
<accession>A0A563ENK8</accession>
<dbReference type="OrthoDB" id="9788468at2"/>
<dbReference type="AlphaFoldDB" id="A0A563ENK8"/>
<dbReference type="Proteomes" id="UP000316639">
    <property type="component" value="Unassembled WGS sequence"/>
</dbReference>
<evidence type="ECO:0000256" key="1">
    <source>
        <dbReference type="ARBA" id="ARBA00001922"/>
    </source>
</evidence>
<evidence type="ECO:0000313" key="7">
    <source>
        <dbReference type="EMBL" id="TWP48820.1"/>
    </source>
</evidence>
<dbReference type="SUPFAM" id="SSF52242">
    <property type="entry name" value="Cobalamin (vitamin B12)-binding domain"/>
    <property type="match status" value="1"/>
</dbReference>
<keyword evidence="4" id="KW-0413">Isomerase</keyword>
<evidence type="ECO:0000256" key="5">
    <source>
        <dbReference type="ARBA" id="ARBA00023285"/>
    </source>
</evidence>
<dbReference type="InterPro" id="IPR006158">
    <property type="entry name" value="Cobalamin-bd"/>
</dbReference>
<dbReference type="GO" id="GO:0031419">
    <property type="term" value="F:cobalamin binding"/>
    <property type="evidence" value="ECO:0007669"/>
    <property type="project" value="UniProtKB-KW"/>
</dbReference>
<keyword evidence="3" id="KW-0479">Metal-binding</keyword>
<comment type="caution">
    <text evidence="7">The sequence shown here is derived from an EMBL/GenBank/DDBJ whole genome shotgun (WGS) entry which is preliminary data.</text>
</comment>
<keyword evidence="5" id="KW-0170">Cobalt</keyword>